<reference evidence="1 2" key="2">
    <citation type="submission" date="2011-10" db="EMBL/GenBank/DDBJ databases">
        <title>Draft genome sequence of Candidatus Burkholderia kirkii.</title>
        <authorList>
            <person name="Carlier A.L."/>
            <person name="Eberl L."/>
        </authorList>
    </citation>
    <scope>NUCLEOTIDE SEQUENCE [LARGE SCALE GENOMIC DNA]</scope>
    <source>
        <strain evidence="1 2">UZHbot1</strain>
    </source>
</reference>
<dbReference type="STRING" id="1055526.BKIR_c134_5675"/>
<dbReference type="Proteomes" id="UP000003511">
    <property type="component" value="Unassembled WGS sequence"/>
</dbReference>
<evidence type="ECO:0000313" key="1">
    <source>
        <dbReference type="EMBL" id="CCD36341.1"/>
    </source>
</evidence>
<dbReference type="EMBL" id="CAFE01000043">
    <property type="protein sequence ID" value="CCD36341.1"/>
    <property type="molecule type" value="Genomic_DNA"/>
</dbReference>
<gene>
    <name evidence="1" type="ORF">BKIR_c134_5675</name>
</gene>
<sequence>MYGEDSTEYRRFEDALLKDVGAPVLLAPIEQPLGMFHDAIDAGFKRVNERIDSGENAHIKVSHRKGERRWTQVYPEVDETVNGSFYGQLPCVGIADLLGFLPAAPVS</sequence>
<keyword evidence="2" id="KW-1185">Reference proteome</keyword>
<comment type="caution">
    <text evidence="1">The sequence shown here is derived from an EMBL/GenBank/DDBJ whole genome shotgun (WGS) entry which is preliminary data.</text>
</comment>
<dbReference type="HOGENOM" id="CLU_2205200_0_0_4"/>
<organism evidence="1 2">
    <name type="scientific">Candidatus Paraburkholderia kirkii UZHbot1</name>
    <dbReference type="NCBI Taxonomy" id="1055526"/>
    <lineage>
        <taxon>Bacteria</taxon>
        <taxon>Pseudomonadati</taxon>
        <taxon>Pseudomonadota</taxon>
        <taxon>Betaproteobacteria</taxon>
        <taxon>Burkholderiales</taxon>
        <taxon>Burkholderiaceae</taxon>
        <taxon>Paraburkholderia</taxon>
    </lineage>
</organism>
<reference evidence="1 2" key="1">
    <citation type="submission" date="2011-09" db="EMBL/GenBank/DDBJ databases">
        <authorList>
            <person name="Carlier A."/>
        </authorList>
    </citation>
    <scope>NUCLEOTIDE SEQUENCE [LARGE SCALE GENOMIC DNA]</scope>
    <source>
        <strain evidence="1 2">UZHbot1</strain>
    </source>
</reference>
<protein>
    <submittedName>
        <fullName evidence="1">WGS project CAFE00000000 data, contig bkir_c134</fullName>
    </submittedName>
</protein>
<proteinExistence type="predicted"/>
<dbReference type="BioCyc" id="CBUR1055526:G10QW-277-MONOMER"/>
<accession>U3UAG3</accession>
<evidence type="ECO:0000313" key="2">
    <source>
        <dbReference type="Proteomes" id="UP000003511"/>
    </source>
</evidence>
<name>U3UAG3_9BURK</name>
<dbReference type="AlphaFoldDB" id="U3UAG3"/>